<evidence type="ECO:0000256" key="2">
    <source>
        <dbReference type="ARBA" id="ARBA00022670"/>
    </source>
</evidence>
<dbReference type="SUPFAM" id="SSF54001">
    <property type="entry name" value="Cysteine proteinases"/>
    <property type="match status" value="1"/>
</dbReference>
<protein>
    <recommendedName>
        <fullName evidence="4">Ubiquitin-like protease family profile domain-containing protein</fullName>
    </recommendedName>
</protein>
<organism evidence="5 6">
    <name type="scientific">Chenopodium quinoa</name>
    <name type="common">Quinoa</name>
    <dbReference type="NCBI Taxonomy" id="63459"/>
    <lineage>
        <taxon>Eukaryota</taxon>
        <taxon>Viridiplantae</taxon>
        <taxon>Streptophyta</taxon>
        <taxon>Embryophyta</taxon>
        <taxon>Tracheophyta</taxon>
        <taxon>Spermatophyta</taxon>
        <taxon>Magnoliopsida</taxon>
        <taxon>eudicotyledons</taxon>
        <taxon>Gunneridae</taxon>
        <taxon>Pentapetalae</taxon>
        <taxon>Caryophyllales</taxon>
        <taxon>Chenopodiaceae</taxon>
        <taxon>Chenopodioideae</taxon>
        <taxon>Atripliceae</taxon>
        <taxon>Chenopodium</taxon>
    </lineage>
</organism>
<dbReference type="Gene3D" id="3.40.395.10">
    <property type="entry name" value="Adenoviral Proteinase, Chain A"/>
    <property type="match status" value="1"/>
</dbReference>
<reference evidence="5" key="1">
    <citation type="journal article" date="2017" name="Nature">
        <title>The genome of Chenopodium quinoa.</title>
        <authorList>
            <person name="Jarvis D.E."/>
            <person name="Ho Y.S."/>
            <person name="Lightfoot D.J."/>
            <person name="Schmoeckel S.M."/>
            <person name="Li B."/>
            <person name="Borm T.J.A."/>
            <person name="Ohyanagi H."/>
            <person name="Mineta K."/>
            <person name="Michell C.T."/>
            <person name="Saber N."/>
            <person name="Kharbatia N.M."/>
            <person name="Rupper R.R."/>
            <person name="Sharp A.R."/>
            <person name="Dally N."/>
            <person name="Boughton B.A."/>
            <person name="Woo Y.H."/>
            <person name="Gao G."/>
            <person name="Schijlen E.G.W.M."/>
            <person name="Guo X."/>
            <person name="Momin A.A."/>
            <person name="Negrao S."/>
            <person name="Al-Babili S."/>
            <person name="Gehring C."/>
            <person name="Roessner U."/>
            <person name="Jung C."/>
            <person name="Murphy K."/>
            <person name="Arold S.T."/>
            <person name="Gojobori T."/>
            <person name="van der Linden C.G."/>
            <person name="van Loo E.N."/>
            <person name="Jellen E.N."/>
            <person name="Maughan P.J."/>
            <person name="Tester M."/>
        </authorList>
    </citation>
    <scope>NUCLEOTIDE SEQUENCE [LARGE SCALE GENOMIC DNA]</scope>
    <source>
        <strain evidence="5">cv. PI 614886</strain>
    </source>
</reference>
<proteinExistence type="inferred from homology"/>
<evidence type="ECO:0000256" key="1">
    <source>
        <dbReference type="ARBA" id="ARBA00005234"/>
    </source>
</evidence>
<dbReference type="GO" id="GO:0006508">
    <property type="term" value="P:proteolysis"/>
    <property type="evidence" value="ECO:0007669"/>
    <property type="project" value="UniProtKB-KW"/>
</dbReference>
<keyword evidence="2" id="KW-0645">Protease</keyword>
<evidence type="ECO:0000256" key="3">
    <source>
        <dbReference type="ARBA" id="ARBA00022801"/>
    </source>
</evidence>
<dbReference type="AlphaFoldDB" id="A0A803KTW7"/>
<dbReference type="Proteomes" id="UP000596660">
    <property type="component" value="Unplaced"/>
</dbReference>
<dbReference type="InterPro" id="IPR003653">
    <property type="entry name" value="Peptidase_C48_C"/>
</dbReference>
<accession>A0A803KTW7</accession>
<dbReference type="EnsemblPlants" id="AUR62002475-RA">
    <property type="protein sequence ID" value="AUR62002475-RA:cds"/>
    <property type="gene ID" value="AUR62002475"/>
</dbReference>
<sequence>MMHMLCFTGDPFDSGLDLANRRKVYRAEICVALALAEINTERKSLVEKSFKEVMQNMSLKCKQVIDYLSINDDENFPNKSEVVDWFGESIEIIREDCNTLLNEWKASTNLIIAWSNHLNNNERQKERSENDMVRFFFGLDFMDALTMCLNAHGIKGVTILQKLWIDWTKSQSLDLDAAECVFIPLKQEDHCFLAVINLKNETIDHFDSTVDEITDEYEPVQSFILEMVKHK</sequence>
<comment type="similarity">
    <text evidence="1">Belongs to the peptidase C48 family.</text>
</comment>
<keyword evidence="6" id="KW-1185">Reference proteome</keyword>
<feature type="domain" description="Ubiquitin-like protease family profile" evidence="4">
    <location>
        <begin position="166"/>
        <end position="227"/>
    </location>
</feature>
<keyword evidence="3" id="KW-0378">Hydrolase</keyword>
<evidence type="ECO:0000313" key="5">
    <source>
        <dbReference type="EnsemblPlants" id="AUR62002475-RA:cds"/>
    </source>
</evidence>
<dbReference type="Pfam" id="PF02902">
    <property type="entry name" value="Peptidase_C48"/>
    <property type="match status" value="1"/>
</dbReference>
<reference evidence="5" key="2">
    <citation type="submission" date="2021-03" db="UniProtKB">
        <authorList>
            <consortium name="EnsemblPlants"/>
        </authorList>
    </citation>
    <scope>IDENTIFICATION</scope>
</reference>
<dbReference type="GO" id="GO:0008234">
    <property type="term" value="F:cysteine-type peptidase activity"/>
    <property type="evidence" value="ECO:0007669"/>
    <property type="project" value="InterPro"/>
</dbReference>
<evidence type="ECO:0000313" key="6">
    <source>
        <dbReference type="Proteomes" id="UP000596660"/>
    </source>
</evidence>
<dbReference type="InterPro" id="IPR038765">
    <property type="entry name" value="Papain-like_cys_pep_sf"/>
</dbReference>
<name>A0A803KTW7_CHEQI</name>
<dbReference type="Gramene" id="AUR62002475-RA">
    <property type="protein sequence ID" value="AUR62002475-RA:cds"/>
    <property type="gene ID" value="AUR62002475"/>
</dbReference>
<evidence type="ECO:0000259" key="4">
    <source>
        <dbReference type="Pfam" id="PF02902"/>
    </source>
</evidence>